<dbReference type="Proteomes" id="UP000653305">
    <property type="component" value="Unassembled WGS sequence"/>
</dbReference>
<sequence length="192" mass="21662">MDPSHYFSLSLELKIIRARNINHNSSDQDLFVRCYLSAESNKRVKLDSQEISPKSNLTFNQTFSLGCLGSKDAIKCLKQGTIVFELRQRRSATFIGRMIKGSKLLATAEMPWNDVVDVPNMEIEKWVVMVQKTGSRVYDDVIKPPAVLIAMKVQESAEVIERKKINEWDEHCGCNSCAESEFLAIGAALEAF</sequence>
<dbReference type="AlphaFoldDB" id="A0A830BI99"/>
<dbReference type="SUPFAM" id="SSF49562">
    <property type="entry name" value="C2 domain (Calcium/lipid-binding domain, CaLB)"/>
    <property type="match status" value="1"/>
</dbReference>
<dbReference type="PROSITE" id="PS50004">
    <property type="entry name" value="C2"/>
    <property type="match status" value="1"/>
</dbReference>
<evidence type="ECO:0000259" key="1">
    <source>
        <dbReference type="PROSITE" id="PS50004"/>
    </source>
</evidence>
<dbReference type="InterPro" id="IPR035892">
    <property type="entry name" value="C2_domain_sf"/>
</dbReference>
<dbReference type="Gene3D" id="2.60.40.150">
    <property type="entry name" value="C2 domain"/>
    <property type="match status" value="1"/>
</dbReference>
<name>A0A830BI99_9LAMI</name>
<dbReference type="EMBL" id="BMAC01000094">
    <property type="protein sequence ID" value="GFP84828.1"/>
    <property type="molecule type" value="Genomic_DNA"/>
</dbReference>
<reference evidence="2" key="1">
    <citation type="submission" date="2020-07" db="EMBL/GenBank/DDBJ databases">
        <title>Ethylene signaling mediates host invasion by parasitic plants.</title>
        <authorList>
            <person name="Yoshida S."/>
        </authorList>
    </citation>
    <scope>NUCLEOTIDE SEQUENCE</scope>
    <source>
        <strain evidence="2">Okayama</strain>
    </source>
</reference>
<gene>
    <name evidence="2" type="ORF">PHJA_000626600</name>
</gene>
<organism evidence="2 3">
    <name type="scientific">Phtheirospermum japonicum</name>
    <dbReference type="NCBI Taxonomy" id="374723"/>
    <lineage>
        <taxon>Eukaryota</taxon>
        <taxon>Viridiplantae</taxon>
        <taxon>Streptophyta</taxon>
        <taxon>Embryophyta</taxon>
        <taxon>Tracheophyta</taxon>
        <taxon>Spermatophyta</taxon>
        <taxon>Magnoliopsida</taxon>
        <taxon>eudicotyledons</taxon>
        <taxon>Gunneridae</taxon>
        <taxon>Pentapetalae</taxon>
        <taxon>asterids</taxon>
        <taxon>lamiids</taxon>
        <taxon>Lamiales</taxon>
        <taxon>Orobanchaceae</taxon>
        <taxon>Orobanchaceae incertae sedis</taxon>
        <taxon>Phtheirospermum</taxon>
    </lineage>
</organism>
<comment type="caution">
    <text evidence="2">The sequence shown here is derived from an EMBL/GenBank/DDBJ whole genome shotgun (WGS) entry which is preliminary data.</text>
</comment>
<accession>A0A830BI99</accession>
<dbReference type="OrthoDB" id="687396at2759"/>
<dbReference type="PANTHER" id="PTHR35503">
    <property type="entry name" value="OSJNBA0006M15.15 PROTEIN"/>
    <property type="match status" value="1"/>
</dbReference>
<feature type="domain" description="C2" evidence="1">
    <location>
        <begin position="1"/>
        <end position="127"/>
    </location>
</feature>
<protein>
    <recommendedName>
        <fullName evidence="1">C2 domain-containing protein</fullName>
    </recommendedName>
</protein>
<evidence type="ECO:0000313" key="3">
    <source>
        <dbReference type="Proteomes" id="UP000653305"/>
    </source>
</evidence>
<proteinExistence type="predicted"/>
<dbReference type="PANTHER" id="PTHR35503:SF2">
    <property type="entry name" value="OS04G0455700 PROTEIN"/>
    <property type="match status" value="1"/>
</dbReference>
<keyword evidence="3" id="KW-1185">Reference proteome</keyword>
<dbReference type="InterPro" id="IPR000008">
    <property type="entry name" value="C2_dom"/>
</dbReference>
<evidence type="ECO:0000313" key="2">
    <source>
        <dbReference type="EMBL" id="GFP84828.1"/>
    </source>
</evidence>